<evidence type="ECO:0000256" key="3">
    <source>
        <dbReference type="ARBA" id="ARBA00022946"/>
    </source>
</evidence>
<evidence type="ECO:0000259" key="9">
    <source>
        <dbReference type="Pfam" id="PF00177"/>
    </source>
</evidence>
<evidence type="ECO:0000313" key="10">
    <source>
        <dbReference type="EMBL" id="KAJ7316011.1"/>
    </source>
</evidence>
<protein>
    <recommendedName>
        <fullName evidence="7">Small ribosomal subunit protein uS7m</fullName>
    </recommendedName>
    <alternativeName>
        <fullName evidence="8">28S ribosomal protein S7, mitochondrial</fullName>
    </alternativeName>
</protein>
<dbReference type="OrthoDB" id="9972728at2759"/>
<evidence type="ECO:0000313" key="11">
    <source>
        <dbReference type="Proteomes" id="UP001142489"/>
    </source>
</evidence>
<gene>
    <name evidence="10" type="ORF">JRQ81_002173</name>
</gene>
<dbReference type="InterPro" id="IPR036823">
    <property type="entry name" value="Ribosomal_uS7_dom_sf"/>
</dbReference>
<sequence>MALAVAERFGAARLHLCGPWKVWLPGLTQIRWSRYNNTYLEPEVNKEVYRKPVEKMSEEEKAQWELRKLRPIKAAPSNISSSVFQDPRLRKFTSMIMMGGNKPLAQSLMHWTLETIKRKQLQKYHEAKDEEKEGIELNPYKIFNQGLKNCEPVIGIMRVVKAGKAYQVPAPMSDRRKEFLAMKWMMTECRENRDKRMLFPAKLSHELIQAFYNEGPVIKKKHDLHKMAEANRAFAHYRWM</sequence>
<keyword evidence="5" id="KW-0496">Mitochondrion</keyword>
<keyword evidence="3" id="KW-0809">Transit peptide</keyword>
<dbReference type="Pfam" id="PF00177">
    <property type="entry name" value="Ribosomal_S7"/>
    <property type="match status" value="1"/>
</dbReference>
<dbReference type="SUPFAM" id="SSF47973">
    <property type="entry name" value="Ribosomal protein S7"/>
    <property type="match status" value="1"/>
</dbReference>
<keyword evidence="4" id="KW-0689">Ribosomal protein</keyword>
<dbReference type="Gene3D" id="1.10.455.10">
    <property type="entry name" value="Ribosomal protein S7 domain"/>
    <property type="match status" value="1"/>
</dbReference>
<reference evidence="10" key="1">
    <citation type="journal article" date="2023" name="DNA Res.">
        <title>Chromosome-level genome assembly of Phrynocephalus forsythii using third-generation DNA sequencing and Hi-C analysis.</title>
        <authorList>
            <person name="Qi Y."/>
            <person name="Zhao W."/>
            <person name="Zhao Y."/>
            <person name="Niu C."/>
            <person name="Cao S."/>
            <person name="Zhang Y."/>
        </authorList>
    </citation>
    <scope>NUCLEOTIDE SEQUENCE</scope>
    <source>
        <tissue evidence="10">Muscle</tissue>
    </source>
</reference>
<evidence type="ECO:0000256" key="6">
    <source>
        <dbReference type="ARBA" id="ARBA00023274"/>
    </source>
</evidence>
<evidence type="ECO:0000256" key="8">
    <source>
        <dbReference type="ARBA" id="ARBA00041309"/>
    </source>
</evidence>
<evidence type="ECO:0000256" key="5">
    <source>
        <dbReference type="ARBA" id="ARBA00023128"/>
    </source>
</evidence>
<evidence type="ECO:0000256" key="4">
    <source>
        <dbReference type="ARBA" id="ARBA00022980"/>
    </source>
</evidence>
<evidence type="ECO:0000256" key="2">
    <source>
        <dbReference type="ARBA" id="ARBA00007151"/>
    </source>
</evidence>
<dbReference type="InterPro" id="IPR000235">
    <property type="entry name" value="Ribosomal_uS7"/>
</dbReference>
<dbReference type="Proteomes" id="UP001142489">
    <property type="component" value="Unassembled WGS sequence"/>
</dbReference>
<comment type="caution">
    <text evidence="10">The sequence shown here is derived from an EMBL/GenBank/DDBJ whole genome shotgun (WGS) entry which is preliminary data.</text>
</comment>
<dbReference type="PANTHER" id="PTHR11205">
    <property type="entry name" value="RIBOSOMAL PROTEIN S7"/>
    <property type="match status" value="1"/>
</dbReference>
<comment type="similarity">
    <text evidence="2">Belongs to the universal ribosomal protein uS7 family.</text>
</comment>
<dbReference type="CDD" id="cd14870">
    <property type="entry name" value="uS7_Mitochondria_Mammalian"/>
    <property type="match status" value="1"/>
</dbReference>
<evidence type="ECO:0000256" key="1">
    <source>
        <dbReference type="ARBA" id="ARBA00004173"/>
    </source>
</evidence>
<dbReference type="EMBL" id="JAPFRF010000011">
    <property type="protein sequence ID" value="KAJ7316011.1"/>
    <property type="molecule type" value="Genomic_DNA"/>
</dbReference>
<accession>A0A9Q0XI48</accession>
<organism evidence="10 11">
    <name type="scientific">Phrynocephalus forsythii</name>
    <dbReference type="NCBI Taxonomy" id="171643"/>
    <lineage>
        <taxon>Eukaryota</taxon>
        <taxon>Metazoa</taxon>
        <taxon>Chordata</taxon>
        <taxon>Craniata</taxon>
        <taxon>Vertebrata</taxon>
        <taxon>Euteleostomi</taxon>
        <taxon>Lepidosauria</taxon>
        <taxon>Squamata</taxon>
        <taxon>Bifurcata</taxon>
        <taxon>Unidentata</taxon>
        <taxon>Episquamata</taxon>
        <taxon>Toxicofera</taxon>
        <taxon>Iguania</taxon>
        <taxon>Acrodonta</taxon>
        <taxon>Agamidae</taxon>
        <taxon>Agaminae</taxon>
        <taxon>Phrynocephalus</taxon>
    </lineage>
</organism>
<keyword evidence="11" id="KW-1185">Reference proteome</keyword>
<dbReference type="InterPro" id="IPR023798">
    <property type="entry name" value="Ribosomal_uS7_dom"/>
</dbReference>
<name>A0A9Q0XI48_9SAUR</name>
<evidence type="ECO:0000256" key="7">
    <source>
        <dbReference type="ARBA" id="ARBA00039306"/>
    </source>
</evidence>
<dbReference type="AlphaFoldDB" id="A0A9Q0XI48"/>
<feature type="domain" description="Small ribosomal subunit protein uS7" evidence="9">
    <location>
        <begin position="79"/>
        <end position="232"/>
    </location>
</feature>
<dbReference type="GO" id="GO:0006412">
    <property type="term" value="P:translation"/>
    <property type="evidence" value="ECO:0007669"/>
    <property type="project" value="InterPro"/>
</dbReference>
<dbReference type="FunFam" id="1.10.455.10:FF:000004">
    <property type="entry name" value="28S ribosomal protein S7, mitochondrial"/>
    <property type="match status" value="1"/>
</dbReference>
<keyword evidence="6" id="KW-0687">Ribonucleoprotein</keyword>
<dbReference type="GO" id="GO:0005763">
    <property type="term" value="C:mitochondrial small ribosomal subunit"/>
    <property type="evidence" value="ECO:0007669"/>
    <property type="project" value="UniProtKB-ARBA"/>
</dbReference>
<comment type="subcellular location">
    <subcellularLocation>
        <location evidence="1">Mitochondrion</location>
    </subcellularLocation>
</comment>
<dbReference type="GO" id="GO:0005743">
    <property type="term" value="C:mitochondrial inner membrane"/>
    <property type="evidence" value="ECO:0007669"/>
    <property type="project" value="UniProtKB-ARBA"/>
</dbReference>
<proteinExistence type="inferred from homology"/>